<dbReference type="Proteomes" id="UP001283361">
    <property type="component" value="Unassembled WGS sequence"/>
</dbReference>
<sequence length="78" mass="8405">MVSVRRAPTAGTSQEASCVSVHKASRTTKTRAVKMLTSVLLICVGKTQRVRIPREAILANAMKVSFNKTGVVLVSYCP</sequence>
<accession>A0AAE1DR87</accession>
<organism evidence="1 2">
    <name type="scientific">Elysia crispata</name>
    <name type="common">lettuce slug</name>
    <dbReference type="NCBI Taxonomy" id="231223"/>
    <lineage>
        <taxon>Eukaryota</taxon>
        <taxon>Metazoa</taxon>
        <taxon>Spiralia</taxon>
        <taxon>Lophotrochozoa</taxon>
        <taxon>Mollusca</taxon>
        <taxon>Gastropoda</taxon>
        <taxon>Heterobranchia</taxon>
        <taxon>Euthyneura</taxon>
        <taxon>Panpulmonata</taxon>
        <taxon>Sacoglossa</taxon>
        <taxon>Placobranchoidea</taxon>
        <taxon>Plakobranchidae</taxon>
        <taxon>Elysia</taxon>
    </lineage>
</organism>
<dbReference type="AlphaFoldDB" id="A0AAE1DR87"/>
<protein>
    <submittedName>
        <fullName evidence="1">Uncharacterized protein</fullName>
    </submittedName>
</protein>
<proteinExistence type="predicted"/>
<reference evidence="1" key="1">
    <citation type="journal article" date="2023" name="G3 (Bethesda)">
        <title>A reference genome for the long-term kleptoplast-retaining sea slug Elysia crispata morphotype clarki.</title>
        <authorList>
            <person name="Eastman K.E."/>
            <person name="Pendleton A.L."/>
            <person name="Shaikh M.A."/>
            <person name="Suttiyut T."/>
            <person name="Ogas R."/>
            <person name="Tomko P."/>
            <person name="Gavelis G."/>
            <person name="Widhalm J.R."/>
            <person name="Wisecaver J.H."/>
        </authorList>
    </citation>
    <scope>NUCLEOTIDE SEQUENCE</scope>
    <source>
        <strain evidence="1">ECLA1</strain>
    </source>
</reference>
<keyword evidence="2" id="KW-1185">Reference proteome</keyword>
<evidence type="ECO:0000313" key="2">
    <source>
        <dbReference type="Proteomes" id="UP001283361"/>
    </source>
</evidence>
<comment type="caution">
    <text evidence="1">The sequence shown here is derived from an EMBL/GenBank/DDBJ whole genome shotgun (WGS) entry which is preliminary data.</text>
</comment>
<evidence type="ECO:0000313" key="1">
    <source>
        <dbReference type="EMBL" id="KAK3779792.1"/>
    </source>
</evidence>
<dbReference type="EMBL" id="JAWDGP010002811">
    <property type="protein sequence ID" value="KAK3779792.1"/>
    <property type="molecule type" value="Genomic_DNA"/>
</dbReference>
<name>A0AAE1DR87_9GAST</name>
<gene>
    <name evidence="1" type="ORF">RRG08_035929</name>
</gene>